<evidence type="ECO:0000256" key="1">
    <source>
        <dbReference type="SAM" id="SignalP"/>
    </source>
</evidence>
<name>A0A0F5L247_9HYPH</name>
<dbReference type="EMBL" id="LAJF01000156">
    <property type="protein sequence ID" value="KKB76274.1"/>
    <property type="molecule type" value="Genomic_DNA"/>
</dbReference>
<dbReference type="OrthoDB" id="7948649at2"/>
<accession>A0A0F5L247</accession>
<evidence type="ECO:0000313" key="4">
    <source>
        <dbReference type="Proteomes" id="UP000033608"/>
    </source>
</evidence>
<dbReference type="Proteomes" id="UP000184533">
    <property type="component" value="Unassembled WGS sequence"/>
</dbReference>
<reference evidence="3 5" key="2">
    <citation type="submission" date="2016-11" db="EMBL/GenBank/DDBJ databases">
        <authorList>
            <person name="Jaros S."/>
            <person name="Januszkiewicz K."/>
            <person name="Wedrychowicz H."/>
        </authorList>
    </citation>
    <scope>NUCLEOTIDE SEQUENCE [LARGE SCALE GENOMIC DNA]</scope>
    <source>
        <strain evidence="3 5">DSM 17137</strain>
    </source>
</reference>
<gene>
    <name evidence="3" type="ORF">SAMN02745223_00680</name>
    <name evidence="2" type="ORF">VW29_21280</name>
</gene>
<feature type="signal peptide" evidence="1">
    <location>
        <begin position="1"/>
        <end position="24"/>
    </location>
</feature>
<dbReference type="RefSeq" id="WP_046137281.1">
    <property type="nucleotide sequence ID" value="NZ_FQVC01000002.1"/>
</dbReference>
<sequence>MIIRQAIGCAIVVSAGLLPVTAYAQNVNITRSVLADRPYTLIYPDSMSASGGGDQPLSLSHPDAPIYCDLTIVPVTSTDWTADSALAELDDTEVTANWSGTFPGFTLGTKAIKPYQSGPALYYDAQSTDSPMGMPLTIVHTQTVDGGNGYVLDCLYSTAIAAEARPVVDFIIANFSTKPDAECCIGAEAEPSAAAPVPASQ</sequence>
<evidence type="ECO:0000313" key="2">
    <source>
        <dbReference type="EMBL" id="KKB76274.1"/>
    </source>
</evidence>
<feature type="chain" id="PRO_5015038232" evidence="1">
    <location>
        <begin position="25"/>
        <end position="201"/>
    </location>
</feature>
<dbReference type="STRING" id="1121477.SAMN02745223_00680"/>
<reference evidence="2 4" key="1">
    <citation type="submission" date="2015-03" db="EMBL/GenBank/DDBJ databases">
        <authorList>
            <person name="Hassan Y.I."/>
            <person name="Lepp D."/>
            <person name="Zhou T."/>
        </authorList>
    </citation>
    <scope>NUCLEOTIDE SEQUENCE [LARGE SCALE GENOMIC DNA]</scope>
    <source>
        <strain evidence="2 4">DSM 17137</strain>
    </source>
</reference>
<dbReference type="AlphaFoldDB" id="A0A0F5L247"/>
<keyword evidence="1" id="KW-0732">Signal</keyword>
<dbReference type="Proteomes" id="UP000033608">
    <property type="component" value="Unassembled WGS sequence"/>
</dbReference>
<evidence type="ECO:0000313" key="5">
    <source>
        <dbReference type="Proteomes" id="UP000184533"/>
    </source>
</evidence>
<keyword evidence="4" id="KW-1185">Reference proteome</keyword>
<protein>
    <submittedName>
        <fullName evidence="2">Uncharacterized protein</fullName>
    </submittedName>
</protein>
<dbReference type="EMBL" id="FQVC01000002">
    <property type="protein sequence ID" value="SHE61063.1"/>
    <property type="molecule type" value="Genomic_DNA"/>
</dbReference>
<proteinExistence type="predicted"/>
<evidence type="ECO:0000313" key="3">
    <source>
        <dbReference type="EMBL" id="SHE61063.1"/>
    </source>
</evidence>
<dbReference type="PATRIC" id="fig|1121477.3.peg.1044"/>
<organism evidence="2 4">
    <name type="scientific">Devosia limi DSM 17137</name>
    <dbReference type="NCBI Taxonomy" id="1121477"/>
    <lineage>
        <taxon>Bacteria</taxon>
        <taxon>Pseudomonadati</taxon>
        <taxon>Pseudomonadota</taxon>
        <taxon>Alphaproteobacteria</taxon>
        <taxon>Hyphomicrobiales</taxon>
        <taxon>Devosiaceae</taxon>
        <taxon>Devosia</taxon>
    </lineage>
</organism>